<evidence type="ECO:0000256" key="5">
    <source>
        <dbReference type="ARBA" id="ARBA00023242"/>
    </source>
</evidence>
<dbReference type="GO" id="GO:0008270">
    <property type="term" value="F:zinc ion binding"/>
    <property type="evidence" value="ECO:0007669"/>
    <property type="project" value="UniProtKB-KW"/>
</dbReference>
<evidence type="ECO:0000313" key="8">
    <source>
        <dbReference type="Proteomes" id="UP000014680"/>
    </source>
</evidence>
<dbReference type="InterPro" id="IPR008906">
    <property type="entry name" value="HATC_C_dom"/>
</dbReference>
<keyword evidence="8" id="KW-1185">Reference proteome</keyword>
<evidence type="ECO:0000256" key="2">
    <source>
        <dbReference type="ARBA" id="ARBA00022723"/>
    </source>
</evidence>
<reference evidence="7 8" key="1">
    <citation type="submission" date="2012-10" db="EMBL/GenBank/DDBJ databases">
        <authorList>
            <person name="Zafar N."/>
            <person name="Inman J."/>
            <person name="Hall N."/>
            <person name="Lorenzi H."/>
            <person name="Caler E."/>
        </authorList>
    </citation>
    <scope>NUCLEOTIDE SEQUENCE [LARGE SCALE GENOMIC DNA]</scope>
    <source>
        <strain evidence="7 8">IP1</strain>
    </source>
</reference>
<proteinExistence type="predicted"/>
<dbReference type="AlphaFoldDB" id="A0A0A1TWU9"/>
<keyword evidence="3" id="KW-0863">Zinc-finger</keyword>
<dbReference type="Proteomes" id="UP000014680">
    <property type="component" value="Unassembled WGS sequence"/>
</dbReference>
<dbReference type="OrthoDB" id="1607513at2759"/>
<dbReference type="PANTHER" id="PTHR46481">
    <property type="entry name" value="ZINC FINGER BED DOMAIN-CONTAINING PROTEIN 4"/>
    <property type="match status" value="1"/>
</dbReference>
<dbReference type="EMBL" id="KB207046">
    <property type="protein sequence ID" value="ELP85697.1"/>
    <property type="molecule type" value="Genomic_DNA"/>
</dbReference>
<dbReference type="SUPFAM" id="SSF53098">
    <property type="entry name" value="Ribonuclease H-like"/>
    <property type="match status" value="1"/>
</dbReference>
<keyword evidence="5" id="KW-0539">Nucleus</keyword>
<evidence type="ECO:0000259" key="6">
    <source>
        <dbReference type="Pfam" id="PF05699"/>
    </source>
</evidence>
<dbReference type="RefSeq" id="XP_004185043.1">
    <property type="nucleotide sequence ID" value="XM_004184995.1"/>
</dbReference>
<organism evidence="7 8">
    <name type="scientific">Entamoeba invadens IP1</name>
    <dbReference type="NCBI Taxonomy" id="370355"/>
    <lineage>
        <taxon>Eukaryota</taxon>
        <taxon>Amoebozoa</taxon>
        <taxon>Evosea</taxon>
        <taxon>Archamoebae</taxon>
        <taxon>Mastigamoebida</taxon>
        <taxon>Entamoebidae</taxon>
        <taxon>Entamoeba</taxon>
    </lineage>
</organism>
<name>A0A0A1TWU9_ENTIV</name>
<accession>A0A0A1TWU9</accession>
<dbReference type="GO" id="GO:0005634">
    <property type="term" value="C:nucleus"/>
    <property type="evidence" value="ECO:0007669"/>
    <property type="project" value="UniProtKB-SubCell"/>
</dbReference>
<evidence type="ECO:0000256" key="4">
    <source>
        <dbReference type="ARBA" id="ARBA00022833"/>
    </source>
</evidence>
<dbReference type="InterPro" id="IPR012337">
    <property type="entry name" value="RNaseH-like_sf"/>
</dbReference>
<dbReference type="InterPro" id="IPR052035">
    <property type="entry name" value="ZnF_BED_domain_contain"/>
</dbReference>
<comment type="subcellular location">
    <subcellularLocation>
        <location evidence="1">Nucleus</location>
    </subcellularLocation>
</comment>
<dbReference type="GO" id="GO:0046983">
    <property type="term" value="F:protein dimerization activity"/>
    <property type="evidence" value="ECO:0007669"/>
    <property type="project" value="InterPro"/>
</dbReference>
<keyword evidence="2" id="KW-0479">Metal-binding</keyword>
<evidence type="ECO:0000313" key="7">
    <source>
        <dbReference type="EMBL" id="ELP85697.1"/>
    </source>
</evidence>
<dbReference type="GeneID" id="14884681"/>
<gene>
    <name evidence="7" type="ORF">EIN_264640</name>
</gene>
<dbReference type="VEuPathDB" id="AmoebaDB:EIN_264640"/>
<dbReference type="KEGG" id="eiv:EIN_264640"/>
<dbReference type="PANTHER" id="PTHR46481:SF10">
    <property type="entry name" value="ZINC FINGER BED DOMAIN-CONTAINING PROTEIN 39"/>
    <property type="match status" value="1"/>
</dbReference>
<evidence type="ECO:0000256" key="3">
    <source>
        <dbReference type="ARBA" id="ARBA00022771"/>
    </source>
</evidence>
<protein>
    <recommendedName>
        <fullName evidence="6">HAT C-terminal dimerisation domain-containing protein</fullName>
    </recommendedName>
</protein>
<dbReference type="Pfam" id="PF05699">
    <property type="entry name" value="Dimer_Tnp_hAT"/>
    <property type="match status" value="1"/>
</dbReference>
<feature type="domain" description="HAT C-terminal dimerisation" evidence="6">
    <location>
        <begin position="551"/>
        <end position="615"/>
    </location>
</feature>
<keyword evidence="4" id="KW-0862">Zinc</keyword>
<evidence type="ECO:0000256" key="1">
    <source>
        <dbReference type="ARBA" id="ARBA00004123"/>
    </source>
</evidence>
<sequence length="624" mass="71841">MKIVYLPCQEHAECLPGEYQSKGEPKCVGCSFFIKCFLCNKMLNYNMVTQSTSSAKNHLINLHYDKLKDEEKRRKLFPKMSQRNKEVNIMLMRFFSSVGIPFSQIRNPFLVELLNFLDKSVVLSDEKTFRTTCLFELYDRELGDLKKRIKEDVVFNNLSGSISTDIMSKYNNSYITTTLHYVDKQFESHNKVLNVSPFNVEHTGKEIKTYVSQIVTDLNLNVNNIQFVADSASNNNKLSEINGNKTDCVVHTSNNLFSAVIKQIQGMKAFVKRINSLAKTLQFSQKTQRIFEELCSKNCEEPGCLATYTKTRFNSCYLSFSKLLKREKSVKELNNGIQFNEEGWKGVKEMYSLTKAMDDLYNKLAANQKITSCYVVGAIRDIWNTISSSIYQPEGFLKNILKHSEIDEDYAEESESGFMEIEAGTIFGKDWKMIARSEFEKRLRAISPKEEYILAAFFFPITRDGDLFETQINTCVQRVKAELSGISNITPQSSSAFLNSSSNFHIEFANWAIPMMTTDAVQRLEESPIDKAIRLYLEDRGAIENGENCKSPEEYWQNCIKLNKHADLYDIARKYLSFQPTSIDSERVFRNFGKIVYNETSSFTPENASKVSFLRLQINKQHQK</sequence>